<proteinExistence type="predicted"/>
<sequence length="133" mass="15419">MEWGNVPSIEDLSVLHTGESPKEISPELATLGDRIAEVMLVEEKKRLLSMKSCDITKLGSKLKKDNEVVMRILIKDIPDSNSLMYAIAYVITENMEMFRERKEQRNQEPIWTIKESVDRWRKGLNKIKEVRTG</sequence>
<keyword evidence="2" id="KW-1185">Reference proteome</keyword>
<dbReference type="AlphaFoldDB" id="A0AA36BH68"/>
<gene>
    <name evidence="1" type="ORF">OCTVUL_1B003537</name>
</gene>
<dbReference type="Proteomes" id="UP001162480">
    <property type="component" value="Chromosome 16"/>
</dbReference>
<accession>A0AA36BH68</accession>
<name>A0AA36BH68_OCTVU</name>
<evidence type="ECO:0000313" key="2">
    <source>
        <dbReference type="Proteomes" id="UP001162480"/>
    </source>
</evidence>
<evidence type="ECO:0000313" key="1">
    <source>
        <dbReference type="EMBL" id="CAI9734313.1"/>
    </source>
</evidence>
<reference evidence="1" key="1">
    <citation type="submission" date="2023-08" db="EMBL/GenBank/DDBJ databases">
        <authorList>
            <person name="Alioto T."/>
            <person name="Alioto T."/>
            <person name="Gomez Garrido J."/>
        </authorList>
    </citation>
    <scope>NUCLEOTIDE SEQUENCE</scope>
</reference>
<dbReference type="EMBL" id="OX597829">
    <property type="protein sequence ID" value="CAI9734313.1"/>
    <property type="molecule type" value="Genomic_DNA"/>
</dbReference>
<organism evidence="1 2">
    <name type="scientific">Octopus vulgaris</name>
    <name type="common">Common octopus</name>
    <dbReference type="NCBI Taxonomy" id="6645"/>
    <lineage>
        <taxon>Eukaryota</taxon>
        <taxon>Metazoa</taxon>
        <taxon>Spiralia</taxon>
        <taxon>Lophotrochozoa</taxon>
        <taxon>Mollusca</taxon>
        <taxon>Cephalopoda</taxon>
        <taxon>Coleoidea</taxon>
        <taxon>Octopodiformes</taxon>
        <taxon>Octopoda</taxon>
        <taxon>Incirrata</taxon>
        <taxon>Octopodidae</taxon>
        <taxon>Octopus</taxon>
    </lineage>
</organism>
<protein>
    <submittedName>
        <fullName evidence="1">Uncharacterized protein</fullName>
    </submittedName>
</protein>